<evidence type="ECO:0000256" key="12">
    <source>
        <dbReference type="PROSITE-ProRule" id="PRU00042"/>
    </source>
</evidence>
<dbReference type="PROSITE" id="PS00028">
    <property type="entry name" value="ZINC_FINGER_C2H2_1"/>
    <property type="match status" value="10"/>
</dbReference>
<feature type="domain" description="C2H2-type" evidence="15">
    <location>
        <begin position="284"/>
        <end position="311"/>
    </location>
</feature>
<evidence type="ECO:0000256" key="11">
    <source>
        <dbReference type="ARBA" id="ARBA00023242"/>
    </source>
</evidence>
<evidence type="ECO:0000259" key="15">
    <source>
        <dbReference type="PROSITE" id="PS50157"/>
    </source>
</evidence>
<feature type="domain" description="C2H2-type" evidence="15">
    <location>
        <begin position="455"/>
        <end position="482"/>
    </location>
</feature>
<evidence type="ECO:0000256" key="10">
    <source>
        <dbReference type="ARBA" id="ARBA00023163"/>
    </source>
</evidence>
<evidence type="ECO:0000313" key="16">
    <source>
        <dbReference type="Proteomes" id="UP000001554"/>
    </source>
</evidence>
<dbReference type="InterPro" id="IPR036236">
    <property type="entry name" value="Znf_C2H2_sf"/>
</dbReference>
<gene>
    <name evidence="17" type="primary">LOC118420828</name>
</gene>
<feature type="domain" description="C2H2-type" evidence="15">
    <location>
        <begin position="368"/>
        <end position="397"/>
    </location>
</feature>
<comment type="function">
    <text evidence="1">May be involved in transcriptional regulation.</text>
</comment>
<keyword evidence="16" id="KW-1185">Reference proteome</keyword>
<dbReference type="FunFam" id="3.30.160.60:FF:000478">
    <property type="entry name" value="Zinc finger protein 133"/>
    <property type="match status" value="1"/>
</dbReference>
<keyword evidence="4" id="KW-0479">Metal-binding</keyword>
<dbReference type="FunFam" id="3.30.160.60:FF:000771">
    <property type="entry name" value="zinc finger protein 648"/>
    <property type="match status" value="1"/>
</dbReference>
<dbReference type="SMART" id="SM00355">
    <property type="entry name" value="ZnF_C2H2"/>
    <property type="match status" value="10"/>
</dbReference>
<keyword evidence="9" id="KW-0238">DNA-binding</keyword>
<dbReference type="SMART" id="SM00225">
    <property type="entry name" value="BTB"/>
    <property type="match status" value="1"/>
</dbReference>
<evidence type="ECO:0000256" key="6">
    <source>
        <dbReference type="ARBA" id="ARBA00022771"/>
    </source>
</evidence>
<dbReference type="GO" id="GO:0006357">
    <property type="term" value="P:regulation of transcription by RNA polymerase II"/>
    <property type="evidence" value="ECO:0000318"/>
    <property type="project" value="GO_Central"/>
</dbReference>
<feature type="domain" description="C2H2-type" evidence="15">
    <location>
        <begin position="227"/>
        <end position="254"/>
    </location>
</feature>
<accession>A0A9J7LJN2</accession>
<dbReference type="PROSITE" id="PS50097">
    <property type="entry name" value="BTB"/>
    <property type="match status" value="1"/>
</dbReference>
<dbReference type="GO" id="GO:0042802">
    <property type="term" value="F:identical protein binding"/>
    <property type="evidence" value="ECO:0007669"/>
    <property type="project" value="UniProtKB-ARBA"/>
</dbReference>
<evidence type="ECO:0000256" key="1">
    <source>
        <dbReference type="ARBA" id="ARBA00003767"/>
    </source>
</evidence>
<dbReference type="FunFam" id="3.30.160.60:FF:000508">
    <property type="entry name" value="Myeloid zinc finger 1"/>
    <property type="match status" value="2"/>
</dbReference>
<dbReference type="Gene3D" id="3.30.710.10">
    <property type="entry name" value="Potassium Channel Kv1.1, Chain A"/>
    <property type="match status" value="1"/>
</dbReference>
<dbReference type="GeneID" id="118420828"/>
<feature type="domain" description="BTB" evidence="14">
    <location>
        <begin position="32"/>
        <end position="97"/>
    </location>
</feature>
<dbReference type="PANTHER" id="PTHR24381:SF390">
    <property type="entry name" value="ZINC FINGER PROTEIN 37 HOMOLOG"/>
    <property type="match status" value="1"/>
</dbReference>
<evidence type="ECO:0000256" key="7">
    <source>
        <dbReference type="ARBA" id="ARBA00022833"/>
    </source>
</evidence>
<dbReference type="GO" id="GO:0000981">
    <property type="term" value="F:DNA-binding transcription factor activity, RNA polymerase II-specific"/>
    <property type="evidence" value="ECO:0000318"/>
    <property type="project" value="GO_Central"/>
</dbReference>
<proteinExistence type="inferred from homology"/>
<dbReference type="PROSITE" id="PS50157">
    <property type="entry name" value="ZINC_FINGER_C2H2_2"/>
    <property type="match status" value="10"/>
</dbReference>
<dbReference type="GO" id="GO:0000977">
    <property type="term" value="F:RNA polymerase II transcription regulatory region sequence-specific DNA binding"/>
    <property type="evidence" value="ECO:0000318"/>
    <property type="project" value="GO_Central"/>
</dbReference>
<comment type="subcellular location">
    <subcellularLocation>
        <location evidence="2">Nucleus</location>
    </subcellularLocation>
</comment>
<dbReference type="SUPFAM" id="SSF57667">
    <property type="entry name" value="beta-beta-alpha zinc fingers"/>
    <property type="match status" value="6"/>
</dbReference>
<reference evidence="17" key="2">
    <citation type="submission" date="2025-08" db="UniProtKB">
        <authorList>
            <consortium name="RefSeq"/>
        </authorList>
    </citation>
    <scope>IDENTIFICATION</scope>
    <source>
        <strain evidence="17">S238N-H82</strain>
        <tissue evidence="17">Testes</tissue>
    </source>
</reference>
<evidence type="ECO:0000256" key="4">
    <source>
        <dbReference type="ARBA" id="ARBA00022723"/>
    </source>
</evidence>
<feature type="domain" description="C2H2-type" evidence="15">
    <location>
        <begin position="427"/>
        <end position="454"/>
    </location>
</feature>
<dbReference type="GO" id="GO:0005634">
    <property type="term" value="C:nucleus"/>
    <property type="evidence" value="ECO:0000318"/>
    <property type="project" value="GO_Central"/>
</dbReference>
<evidence type="ECO:0000256" key="9">
    <source>
        <dbReference type="ARBA" id="ARBA00023125"/>
    </source>
</evidence>
<name>A0A9J7LJN2_BRAFL</name>
<feature type="domain" description="C2H2-type" evidence="15">
    <location>
        <begin position="255"/>
        <end position="282"/>
    </location>
</feature>
<feature type="compositionally biased region" description="Basic residues" evidence="13">
    <location>
        <begin position="159"/>
        <end position="172"/>
    </location>
</feature>
<evidence type="ECO:0000256" key="5">
    <source>
        <dbReference type="ARBA" id="ARBA00022737"/>
    </source>
</evidence>
<evidence type="ECO:0000256" key="3">
    <source>
        <dbReference type="ARBA" id="ARBA00006991"/>
    </source>
</evidence>
<sequence>MATGATHIYEYLSLPESLLQQLDQQRKDGFLCDITLKASSGNCTWMAHKCVLSAFSGYFKSLLATNEASEVQLDPVTEKGFNALLDYMYTAKLVLTKETAQDILVAAGFLEIVNVLSDCSTYLSGPEEQPAANQPNSDGQKESTEPGESVPPTQPQPVKRGRGRPKGSKGRPKQSAVLSDDDDDEVDLGKLVLQGDGPYTCDICQAQFTRRSKILAHRRRHAVERLFTCDICDETFSKKGPYLSHRRTHRGEESYSCKDCEAVFEDRAGLKKHRKQHGGGDNTFPCEECGNSFSSKDALIQHKRRHTGEKPFSCNECDAKFAQKASLIRHRRRHTGERPFACDMCDKKFTEKNNMLNHRRIHTGEKPFKCSVCGVTFRQLSTLIGHRRQHTNKGEKPFQCDVCNARFTQKSNLISHQRVKHTGEARFSCTLCTAQFNNRFHYTGHMRTHTGERPYPCDVCNARFALKANLQRHQSLHLKEKTTPRSTVEQTISQAQPVQVQLQLPQGVSAASHIQALVSQSGETIPIRVAAVSQPSQIHEIPHSTAQAVQIREITLELPQGIQLQNAHVQADLQENGQEAVQLAQPTVIQPTVMEVTQAGVMEVSQSEVMEVTQAGVMEVTQAGMEVDPQQEGQGSEHQQLTTRTIHILPDGTQQEIHLSADRTEQVVQLSSQEEVHIVEIPTTQGDMAIPQGEENPTQVMSDAVQLEVLAAVSQIN</sequence>
<keyword evidence="5" id="KW-0677">Repeat</keyword>
<keyword evidence="11" id="KW-0539">Nucleus</keyword>
<feature type="domain" description="C2H2-type" evidence="15">
    <location>
        <begin position="199"/>
        <end position="226"/>
    </location>
</feature>
<dbReference type="FunFam" id="3.30.160.60:FF:000688">
    <property type="entry name" value="zinc finger protein 197 isoform X1"/>
    <property type="match status" value="1"/>
</dbReference>
<dbReference type="KEGG" id="bfo:118420828"/>
<evidence type="ECO:0000256" key="2">
    <source>
        <dbReference type="ARBA" id="ARBA00004123"/>
    </source>
</evidence>
<feature type="domain" description="C2H2-type" evidence="15">
    <location>
        <begin position="340"/>
        <end position="367"/>
    </location>
</feature>
<dbReference type="OMA" id="PFMCESC"/>
<protein>
    <submittedName>
        <fullName evidence="17">Zinc finger protein 835-like</fullName>
    </submittedName>
</protein>
<evidence type="ECO:0000256" key="13">
    <source>
        <dbReference type="SAM" id="MobiDB-lite"/>
    </source>
</evidence>
<feature type="domain" description="C2H2-type" evidence="15">
    <location>
        <begin position="312"/>
        <end position="339"/>
    </location>
</feature>
<dbReference type="Pfam" id="PF13912">
    <property type="entry name" value="zf-C2H2_6"/>
    <property type="match status" value="2"/>
</dbReference>
<dbReference type="InterPro" id="IPR000210">
    <property type="entry name" value="BTB/POZ_dom"/>
</dbReference>
<keyword evidence="7" id="KW-0862">Zinc</keyword>
<feature type="domain" description="C2H2-type" evidence="15">
    <location>
        <begin position="398"/>
        <end position="426"/>
    </location>
</feature>
<evidence type="ECO:0000256" key="8">
    <source>
        <dbReference type="ARBA" id="ARBA00023015"/>
    </source>
</evidence>
<dbReference type="Proteomes" id="UP000001554">
    <property type="component" value="Chromosome 8"/>
</dbReference>
<keyword evidence="8" id="KW-0805">Transcription regulation</keyword>
<dbReference type="RefSeq" id="XP_035683742.1">
    <property type="nucleotide sequence ID" value="XM_035827849.1"/>
</dbReference>
<comment type="similarity">
    <text evidence="3">Belongs to the krueppel C2H2-type zinc-finger protein family.</text>
</comment>
<evidence type="ECO:0000313" key="17">
    <source>
        <dbReference type="RefSeq" id="XP_035683742.1"/>
    </source>
</evidence>
<dbReference type="AlphaFoldDB" id="A0A9J7LJN2"/>
<dbReference type="PANTHER" id="PTHR24381">
    <property type="entry name" value="ZINC FINGER PROTEIN"/>
    <property type="match status" value="1"/>
</dbReference>
<keyword evidence="6 12" id="KW-0863">Zinc-finger</keyword>
<evidence type="ECO:0000259" key="14">
    <source>
        <dbReference type="PROSITE" id="PS50097"/>
    </source>
</evidence>
<dbReference type="CDD" id="cd18186">
    <property type="entry name" value="BTB_POZ_ZBTB_KLHL-like"/>
    <property type="match status" value="1"/>
</dbReference>
<dbReference type="FunFam" id="3.30.160.60:FF:001289">
    <property type="entry name" value="Zinc finger protein 574"/>
    <property type="match status" value="1"/>
</dbReference>
<dbReference type="Pfam" id="PF00096">
    <property type="entry name" value="zf-C2H2"/>
    <property type="match status" value="7"/>
</dbReference>
<dbReference type="GO" id="GO:0008270">
    <property type="term" value="F:zinc ion binding"/>
    <property type="evidence" value="ECO:0007669"/>
    <property type="project" value="UniProtKB-KW"/>
</dbReference>
<dbReference type="InterPro" id="IPR013087">
    <property type="entry name" value="Znf_C2H2_type"/>
</dbReference>
<dbReference type="InterPro" id="IPR011333">
    <property type="entry name" value="SKP1/BTB/POZ_sf"/>
</dbReference>
<reference evidence="16" key="1">
    <citation type="journal article" date="2020" name="Nat. Ecol. Evol.">
        <title>Deeply conserved synteny resolves early events in vertebrate evolution.</title>
        <authorList>
            <person name="Simakov O."/>
            <person name="Marletaz F."/>
            <person name="Yue J.X."/>
            <person name="O'Connell B."/>
            <person name="Jenkins J."/>
            <person name="Brandt A."/>
            <person name="Calef R."/>
            <person name="Tung C.H."/>
            <person name="Huang T.K."/>
            <person name="Schmutz J."/>
            <person name="Satoh N."/>
            <person name="Yu J.K."/>
            <person name="Putnam N.H."/>
            <person name="Green R.E."/>
            <person name="Rokhsar D.S."/>
        </authorList>
    </citation>
    <scope>NUCLEOTIDE SEQUENCE [LARGE SCALE GENOMIC DNA]</scope>
    <source>
        <strain evidence="16">S238N-H82</strain>
    </source>
</reference>
<feature type="region of interest" description="Disordered" evidence="13">
    <location>
        <begin position="124"/>
        <end position="183"/>
    </location>
</feature>
<dbReference type="OrthoDB" id="6354171at2759"/>
<dbReference type="SUPFAM" id="SSF54695">
    <property type="entry name" value="POZ domain"/>
    <property type="match status" value="1"/>
</dbReference>
<dbReference type="Pfam" id="PF00651">
    <property type="entry name" value="BTB"/>
    <property type="match status" value="1"/>
</dbReference>
<dbReference type="Gene3D" id="3.30.160.60">
    <property type="entry name" value="Classic Zinc Finger"/>
    <property type="match status" value="9"/>
</dbReference>
<organism evidence="16 17">
    <name type="scientific">Branchiostoma floridae</name>
    <name type="common">Florida lancelet</name>
    <name type="synonym">Amphioxus</name>
    <dbReference type="NCBI Taxonomy" id="7739"/>
    <lineage>
        <taxon>Eukaryota</taxon>
        <taxon>Metazoa</taxon>
        <taxon>Chordata</taxon>
        <taxon>Cephalochordata</taxon>
        <taxon>Leptocardii</taxon>
        <taxon>Amphioxiformes</taxon>
        <taxon>Branchiostomatidae</taxon>
        <taxon>Branchiostoma</taxon>
    </lineage>
</organism>
<keyword evidence="10" id="KW-0804">Transcription</keyword>